<comment type="pathway">
    <text evidence="1">Siderophore biosynthesis.</text>
</comment>
<protein>
    <submittedName>
        <fullName evidence="5">Siderophore synthetase component</fullName>
    </submittedName>
</protein>
<dbReference type="EMBL" id="QJSU01000006">
    <property type="protein sequence ID" value="PYE38716.1"/>
    <property type="molecule type" value="Genomic_DNA"/>
</dbReference>
<proteinExistence type="predicted"/>
<evidence type="ECO:0000259" key="3">
    <source>
        <dbReference type="Pfam" id="PF04183"/>
    </source>
</evidence>
<feature type="domain" description="Aerobactin siderophore biosynthesis IucA/IucC N-terminal" evidence="3">
    <location>
        <begin position="213"/>
        <end position="464"/>
    </location>
</feature>
<comment type="caution">
    <text evidence="5">The sequence shown here is derived from an EMBL/GenBank/DDBJ whole genome shotgun (WGS) entry which is preliminary data.</text>
</comment>
<evidence type="ECO:0000313" key="5">
    <source>
        <dbReference type="EMBL" id="PYE38716.1"/>
    </source>
</evidence>
<dbReference type="RefSeq" id="WP_181416286.1">
    <property type="nucleotide sequence ID" value="NZ_QJSU01000006.1"/>
</dbReference>
<dbReference type="Pfam" id="PF06276">
    <property type="entry name" value="FhuF"/>
    <property type="match status" value="1"/>
</dbReference>
<organism evidence="5 6">
    <name type="scientific">Psychrobacter fozii</name>
    <dbReference type="NCBI Taxonomy" id="198480"/>
    <lineage>
        <taxon>Bacteria</taxon>
        <taxon>Pseudomonadati</taxon>
        <taxon>Pseudomonadota</taxon>
        <taxon>Gammaproteobacteria</taxon>
        <taxon>Moraxellales</taxon>
        <taxon>Moraxellaceae</taxon>
        <taxon>Psychrobacter</taxon>
    </lineage>
</organism>
<evidence type="ECO:0000256" key="2">
    <source>
        <dbReference type="SAM" id="MobiDB-lite"/>
    </source>
</evidence>
<dbReference type="PANTHER" id="PTHR34384:SF6">
    <property type="entry name" value="STAPHYLOFERRIN B SYNTHASE"/>
    <property type="match status" value="1"/>
</dbReference>
<dbReference type="Pfam" id="PF04183">
    <property type="entry name" value="IucA_IucC"/>
    <property type="match status" value="1"/>
</dbReference>
<dbReference type="AlphaFoldDB" id="A0A2V4UQ95"/>
<dbReference type="InterPro" id="IPR037455">
    <property type="entry name" value="LucA/IucC-like"/>
</dbReference>
<dbReference type="GO" id="GO:0016881">
    <property type="term" value="F:acid-amino acid ligase activity"/>
    <property type="evidence" value="ECO:0007669"/>
    <property type="project" value="UniProtKB-ARBA"/>
</dbReference>
<evidence type="ECO:0000313" key="6">
    <source>
        <dbReference type="Proteomes" id="UP000247746"/>
    </source>
</evidence>
<name>A0A2V4UQ95_9GAMM</name>
<gene>
    <name evidence="5" type="ORF">DFP82_106121</name>
</gene>
<sequence>MHTLFPVQTSAQNSHLDVNPEPDIEAIQWSLISHLVECFLLEQWVDEHLIQVTTTTEYLANHQTSQAQDAHQFLELLPQQYQDFFDQNNPLMVMKVDQNRQLLLLVEPAYASQWRLSKSCLPVVYNVNVSLNSNLNSILNNSHHVDSALLEPVSSAQHLLDIFLLMMDSATLSDVGVLKLKESLEASFIAQKQSATANIATTVCQHTHWHQTLIAAEQWASLMDRPFHPLAKGKLGFTAQEYKRYMAEFNQPITLVWVAIAKSHVMVAEHIQDTTTQNPAKYLLDTTQQQSLMRELDDKGIADTHIAMPVHPWQMTHVIDEMYTNDLANGTVVALKFDELITYASSSMRSMLIDADMPNSIKLPIGVYALNSKRYLPALKLINGEKNQAILMQARTLDPVLSAQLRLWDERLWWGYMSPSHLHDKSAINPQFYQEKPTHLGAMLRQLPEDLCDDKIQLLPMASLGMLVYKQGVSHHIFDGIVHSTNQNSSQDSFQERSLQNKKLAVIACFKNLCDVFLGTILRCLRLGFAPEMHGQNIVIVLKDNRFTSLLLRDHDSVRIHLPWLARHKISDPEYLSPPDFKNRLYRETPQALIFYLQSLGLLVNLRAIIESLVEHYHINEDTLWHEAMTSIEESLVTIDFDDDQRQILHDELLSSSHYPHKTLLLPVIARGADPHGSMPAGEGKTTNPFKRVKKSR</sequence>
<reference evidence="5 6" key="1">
    <citation type="submission" date="2018-06" db="EMBL/GenBank/DDBJ databases">
        <title>Genomic Encyclopedia of Type Strains, Phase III (KMG-III): the genomes of soil and plant-associated and newly described type strains.</title>
        <authorList>
            <person name="Whitman W."/>
        </authorList>
    </citation>
    <scope>NUCLEOTIDE SEQUENCE [LARGE SCALE GENOMIC DNA]</scope>
    <source>
        <strain evidence="5 6">CECT 5889</strain>
    </source>
</reference>
<dbReference type="InterPro" id="IPR022770">
    <property type="entry name" value="IucA/IucC-like_C"/>
</dbReference>
<accession>A0A2V4UQ95</accession>
<feature type="domain" description="Aerobactin siderophore biosynthesis IucA/IucC-like C-terminal" evidence="4">
    <location>
        <begin position="510"/>
        <end position="666"/>
    </location>
</feature>
<dbReference type="Gene3D" id="1.10.510.40">
    <property type="match status" value="1"/>
</dbReference>
<keyword evidence="6" id="KW-1185">Reference proteome</keyword>
<evidence type="ECO:0000256" key="1">
    <source>
        <dbReference type="ARBA" id="ARBA00004924"/>
    </source>
</evidence>
<dbReference type="GO" id="GO:0019290">
    <property type="term" value="P:siderophore biosynthetic process"/>
    <property type="evidence" value="ECO:0007669"/>
    <property type="project" value="InterPro"/>
</dbReference>
<feature type="region of interest" description="Disordered" evidence="2">
    <location>
        <begin position="675"/>
        <end position="697"/>
    </location>
</feature>
<dbReference type="InterPro" id="IPR007310">
    <property type="entry name" value="Aerobactin_biosyn_IucA/IucC_N"/>
</dbReference>
<dbReference type="PANTHER" id="PTHR34384">
    <property type="entry name" value="L-2,3-DIAMINOPROPANOATE--CITRATE LIGASE"/>
    <property type="match status" value="1"/>
</dbReference>
<evidence type="ECO:0000259" key="4">
    <source>
        <dbReference type="Pfam" id="PF06276"/>
    </source>
</evidence>
<dbReference type="Proteomes" id="UP000247746">
    <property type="component" value="Unassembled WGS sequence"/>
</dbReference>